<feature type="transmembrane region" description="Helical" evidence="1">
    <location>
        <begin position="235"/>
        <end position="256"/>
    </location>
</feature>
<gene>
    <name evidence="2" type="ORF">CcCBS67573_g06854</name>
</gene>
<reference evidence="2 3" key="1">
    <citation type="journal article" date="2019" name="Sci. Rep.">
        <title>Comparative genomics of chytrid fungi reveal insights into the obligate biotrophic and pathogenic lifestyle of Synchytrium endobioticum.</title>
        <authorList>
            <person name="van de Vossenberg B.T.L.H."/>
            <person name="Warris S."/>
            <person name="Nguyen H.D.T."/>
            <person name="van Gent-Pelzer M.P.E."/>
            <person name="Joly D.L."/>
            <person name="van de Geest H.C."/>
            <person name="Bonants P.J.M."/>
            <person name="Smith D.S."/>
            <person name="Levesque C.A."/>
            <person name="van der Lee T.A.J."/>
        </authorList>
    </citation>
    <scope>NUCLEOTIDE SEQUENCE [LARGE SCALE GENOMIC DNA]</scope>
    <source>
        <strain evidence="2 3">CBS 675.73</strain>
    </source>
</reference>
<feature type="transmembrane region" description="Helical" evidence="1">
    <location>
        <begin position="74"/>
        <end position="95"/>
    </location>
</feature>
<organism evidence="2 3">
    <name type="scientific">Chytriomyces confervae</name>
    <dbReference type="NCBI Taxonomy" id="246404"/>
    <lineage>
        <taxon>Eukaryota</taxon>
        <taxon>Fungi</taxon>
        <taxon>Fungi incertae sedis</taxon>
        <taxon>Chytridiomycota</taxon>
        <taxon>Chytridiomycota incertae sedis</taxon>
        <taxon>Chytridiomycetes</taxon>
        <taxon>Chytridiales</taxon>
        <taxon>Chytriomycetaceae</taxon>
        <taxon>Chytriomyces</taxon>
    </lineage>
</organism>
<keyword evidence="1" id="KW-0812">Transmembrane</keyword>
<dbReference type="AlphaFoldDB" id="A0A507F290"/>
<feature type="transmembrane region" description="Helical" evidence="1">
    <location>
        <begin position="202"/>
        <end position="223"/>
    </location>
</feature>
<name>A0A507F290_9FUNG</name>
<accession>A0A507F290</accession>
<dbReference type="Proteomes" id="UP000320333">
    <property type="component" value="Unassembled WGS sequence"/>
</dbReference>
<keyword evidence="3" id="KW-1185">Reference proteome</keyword>
<evidence type="ECO:0000256" key="1">
    <source>
        <dbReference type="SAM" id="Phobius"/>
    </source>
</evidence>
<evidence type="ECO:0000313" key="3">
    <source>
        <dbReference type="Proteomes" id="UP000320333"/>
    </source>
</evidence>
<keyword evidence="1" id="KW-0472">Membrane</keyword>
<feature type="transmembrane region" description="Helical" evidence="1">
    <location>
        <begin position="144"/>
        <end position="167"/>
    </location>
</feature>
<comment type="caution">
    <text evidence="2">The sequence shown here is derived from an EMBL/GenBank/DDBJ whole genome shotgun (WGS) entry which is preliminary data.</text>
</comment>
<dbReference type="OrthoDB" id="2104654at2759"/>
<evidence type="ECO:0000313" key="2">
    <source>
        <dbReference type="EMBL" id="TPX69498.1"/>
    </source>
</evidence>
<sequence length="304" mass="33133">MASRVLKALQYDITYPLAPSSLLIAILRYKNATSRCLFERPKCTCKSVESSQQLPCKCPQNLLHAEPSTVSEGAAILVIVRAVFALSLLVSWMCARMYPSLAETSVPQSYGMSLFFYFALHLIVTAQNRIDATYLLSTSPLTHLIIWILHSFTCTVILASTVSFVVYPGVIGAKYNGADITLVSWGMGLELLLSGWKMHASLVAFTLSWSCLIAAAVVGYKANMHTNDPADVEDAFSSALIGLGLIAGSFVFIWVVGEVRELLFPGTCVEPSCSCKAGLTQSLEPSRDMVQVQCEEKEKKVSLV</sequence>
<proteinExistence type="predicted"/>
<feature type="transmembrane region" description="Helical" evidence="1">
    <location>
        <begin position="107"/>
        <end position="124"/>
    </location>
</feature>
<keyword evidence="1" id="KW-1133">Transmembrane helix</keyword>
<dbReference type="EMBL" id="QEAP01000316">
    <property type="protein sequence ID" value="TPX69498.1"/>
    <property type="molecule type" value="Genomic_DNA"/>
</dbReference>
<protein>
    <submittedName>
        <fullName evidence="2">Uncharacterized protein</fullName>
    </submittedName>
</protein>